<dbReference type="InterPro" id="IPR009799">
    <property type="entry name" value="EthD_dom"/>
</dbReference>
<dbReference type="AlphaFoldDB" id="A0A6V8QR39"/>
<evidence type="ECO:0000313" key="4">
    <source>
        <dbReference type="Proteomes" id="UP000517252"/>
    </source>
</evidence>
<dbReference type="EMBL" id="BLZH01000002">
    <property type="protein sequence ID" value="GFP52933.1"/>
    <property type="molecule type" value="Genomic_DNA"/>
</dbReference>
<evidence type="ECO:0000256" key="1">
    <source>
        <dbReference type="ARBA" id="ARBA00005986"/>
    </source>
</evidence>
<evidence type="ECO:0000259" key="2">
    <source>
        <dbReference type="Pfam" id="PF07110"/>
    </source>
</evidence>
<proteinExistence type="inferred from homology"/>
<dbReference type="GO" id="GO:0016491">
    <property type="term" value="F:oxidoreductase activity"/>
    <property type="evidence" value="ECO:0007669"/>
    <property type="project" value="InterPro"/>
</dbReference>
<sequence>MAGTFRHVAKATFLVSKKEGLSDEEFRKYYTEVHAPMALEFCKRHGVLDYSIHFNTEAERAVTQAAFGDKTSFINCDAITTFVFPDMESLLASFADPEYEAKLGPDEENFANGQKLQFAVSDEFVLLAGGQQQTN</sequence>
<gene>
    <name evidence="3" type="ORF">TASIC1_0002011700</name>
</gene>
<reference evidence="3 4" key="1">
    <citation type="submission" date="2020-07" db="EMBL/GenBank/DDBJ databases">
        <title>Trichoderma asperellum IC-1 whole genome shotgun sequence.</title>
        <authorList>
            <person name="Kanamasa S."/>
            <person name="Takahashi H."/>
        </authorList>
    </citation>
    <scope>NUCLEOTIDE SEQUENCE [LARGE SCALE GENOMIC DNA]</scope>
    <source>
        <strain evidence="3 4">IC-1</strain>
    </source>
</reference>
<name>A0A6V8QR39_TRIAP</name>
<evidence type="ECO:0000313" key="3">
    <source>
        <dbReference type="EMBL" id="GFP52933.1"/>
    </source>
</evidence>
<protein>
    <submittedName>
        <fullName evidence="3">Dehydratase ustZ</fullName>
    </submittedName>
</protein>
<comment type="caution">
    <text evidence="3">The sequence shown here is derived from an EMBL/GenBank/DDBJ whole genome shotgun (WGS) entry which is preliminary data.</text>
</comment>
<dbReference type="Proteomes" id="UP000517252">
    <property type="component" value="Unassembled WGS sequence"/>
</dbReference>
<dbReference type="OrthoDB" id="3454835at2759"/>
<dbReference type="SUPFAM" id="SSF54909">
    <property type="entry name" value="Dimeric alpha+beta barrel"/>
    <property type="match status" value="1"/>
</dbReference>
<accession>A0A6V8QR39</accession>
<dbReference type="Gene3D" id="3.30.70.100">
    <property type="match status" value="1"/>
</dbReference>
<dbReference type="NCBIfam" id="TIGR02118">
    <property type="entry name" value="EthD family reductase"/>
    <property type="match status" value="1"/>
</dbReference>
<dbReference type="Pfam" id="PF07110">
    <property type="entry name" value="EthD"/>
    <property type="match status" value="1"/>
</dbReference>
<comment type="similarity">
    <text evidence="1">Belongs to the tpcK family.</text>
</comment>
<organism evidence="3 4">
    <name type="scientific">Trichoderma asperellum</name>
    <name type="common">Filamentous fungus</name>
    <dbReference type="NCBI Taxonomy" id="101201"/>
    <lineage>
        <taxon>Eukaryota</taxon>
        <taxon>Fungi</taxon>
        <taxon>Dikarya</taxon>
        <taxon>Ascomycota</taxon>
        <taxon>Pezizomycotina</taxon>
        <taxon>Sordariomycetes</taxon>
        <taxon>Hypocreomycetidae</taxon>
        <taxon>Hypocreales</taxon>
        <taxon>Hypocreaceae</taxon>
        <taxon>Trichoderma</taxon>
    </lineage>
</organism>
<dbReference type="InterPro" id="IPR011008">
    <property type="entry name" value="Dimeric_a/b-barrel"/>
</dbReference>
<feature type="domain" description="EthD" evidence="2">
    <location>
        <begin position="18"/>
        <end position="112"/>
    </location>
</feature>